<dbReference type="InterPro" id="IPR001478">
    <property type="entry name" value="PDZ"/>
</dbReference>
<dbReference type="Gene3D" id="3.90.226.10">
    <property type="entry name" value="2-enoyl-CoA Hydratase, Chain A, domain 1"/>
    <property type="match status" value="1"/>
</dbReference>
<dbReference type="EMBL" id="JADIND010000088">
    <property type="protein sequence ID" value="MBO8430553.1"/>
    <property type="molecule type" value="Genomic_DNA"/>
</dbReference>
<dbReference type="Proteomes" id="UP000823632">
    <property type="component" value="Unassembled WGS sequence"/>
</dbReference>
<keyword evidence="2 5" id="KW-0645">Protease</keyword>
<accession>A0A9D9H0K5</accession>
<dbReference type="GO" id="GO:0008236">
    <property type="term" value="F:serine-type peptidase activity"/>
    <property type="evidence" value="ECO:0007669"/>
    <property type="project" value="UniProtKB-KW"/>
</dbReference>
<evidence type="ECO:0000259" key="6">
    <source>
        <dbReference type="PROSITE" id="PS50106"/>
    </source>
</evidence>
<dbReference type="GO" id="GO:0007165">
    <property type="term" value="P:signal transduction"/>
    <property type="evidence" value="ECO:0007669"/>
    <property type="project" value="TreeGrafter"/>
</dbReference>
<dbReference type="GO" id="GO:0006508">
    <property type="term" value="P:proteolysis"/>
    <property type="evidence" value="ECO:0007669"/>
    <property type="project" value="UniProtKB-KW"/>
</dbReference>
<dbReference type="InterPro" id="IPR036034">
    <property type="entry name" value="PDZ_sf"/>
</dbReference>
<evidence type="ECO:0000256" key="5">
    <source>
        <dbReference type="RuleBase" id="RU004404"/>
    </source>
</evidence>
<evidence type="ECO:0000256" key="2">
    <source>
        <dbReference type="ARBA" id="ARBA00022670"/>
    </source>
</evidence>
<comment type="similarity">
    <text evidence="1 5">Belongs to the peptidase S41A family.</text>
</comment>
<dbReference type="Gene3D" id="3.30.750.44">
    <property type="match status" value="1"/>
</dbReference>
<dbReference type="Pfam" id="PF03572">
    <property type="entry name" value="Peptidase_S41"/>
    <property type="match status" value="1"/>
</dbReference>
<dbReference type="SMART" id="SM00245">
    <property type="entry name" value="TSPc"/>
    <property type="match status" value="1"/>
</dbReference>
<feature type="domain" description="PDZ" evidence="6">
    <location>
        <begin position="115"/>
        <end position="179"/>
    </location>
</feature>
<dbReference type="InterPro" id="IPR029045">
    <property type="entry name" value="ClpP/crotonase-like_dom_sf"/>
</dbReference>
<dbReference type="SUPFAM" id="SSF50156">
    <property type="entry name" value="PDZ domain-like"/>
    <property type="match status" value="1"/>
</dbReference>
<evidence type="ECO:0000313" key="8">
    <source>
        <dbReference type="Proteomes" id="UP000823632"/>
    </source>
</evidence>
<dbReference type="CDD" id="cd07560">
    <property type="entry name" value="Peptidase_S41_CPP"/>
    <property type="match status" value="1"/>
</dbReference>
<dbReference type="GO" id="GO:0030288">
    <property type="term" value="C:outer membrane-bounded periplasmic space"/>
    <property type="evidence" value="ECO:0007669"/>
    <property type="project" value="TreeGrafter"/>
</dbReference>
<dbReference type="CDD" id="cd06782">
    <property type="entry name" value="cpPDZ_CPP-like"/>
    <property type="match status" value="1"/>
</dbReference>
<name>A0A9D9H0K5_9BACT</name>
<evidence type="ECO:0000256" key="1">
    <source>
        <dbReference type="ARBA" id="ARBA00009179"/>
    </source>
</evidence>
<dbReference type="Gene3D" id="2.30.42.10">
    <property type="match status" value="1"/>
</dbReference>
<dbReference type="GO" id="GO:0004175">
    <property type="term" value="F:endopeptidase activity"/>
    <property type="evidence" value="ECO:0007669"/>
    <property type="project" value="TreeGrafter"/>
</dbReference>
<dbReference type="InterPro" id="IPR004447">
    <property type="entry name" value="Peptidase_S41A"/>
</dbReference>
<evidence type="ECO:0000256" key="3">
    <source>
        <dbReference type="ARBA" id="ARBA00022801"/>
    </source>
</evidence>
<comment type="caution">
    <text evidence="7">The sequence shown here is derived from an EMBL/GenBank/DDBJ whole genome shotgun (WGS) entry which is preliminary data.</text>
</comment>
<dbReference type="PANTHER" id="PTHR32060:SF30">
    <property type="entry name" value="CARBOXY-TERMINAL PROCESSING PROTEASE CTPA"/>
    <property type="match status" value="1"/>
</dbReference>
<dbReference type="Pfam" id="PF14684">
    <property type="entry name" value="Tricorn_C1"/>
    <property type="match status" value="1"/>
</dbReference>
<dbReference type="InterPro" id="IPR005151">
    <property type="entry name" value="Tail-specific_protease"/>
</dbReference>
<dbReference type="InterPro" id="IPR028204">
    <property type="entry name" value="Tricorn_C1"/>
</dbReference>
<organism evidence="7 8">
    <name type="scientific">Candidatus Scatousia excrementipullorum</name>
    <dbReference type="NCBI Taxonomy" id="2840936"/>
    <lineage>
        <taxon>Bacteria</taxon>
        <taxon>Candidatus Scatousia</taxon>
    </lineage>
</organism>
<dbReference type="InterPro" id="IPR041489">
    <property type="entry name" value="PDZ_6"/>
</dbReference>
<sequence length="414" mass="45661">MKRKELLIFSAVILALIGLNVFVMTNNNPLYSTDEELVNKDYVSSQKLFDDVWSQIKNNYYDSTLNHQTWQYWKDRYRGKIKTDSDVKVAADTILASLNDPYSRYMTKQEYSDQNTSINAKISGIGVNIATIAGKVEIINVIEGTPAQNANLQAGDIILDIDGKDASGLSLAEVANLVRGPENTFVQLTILRNNDKFAKKVLRKEIKIKSVKSSVDKNIGYIQISSFIGTTTPNEFLEALEKTKSADGLIIDLRGNTGGLLPNAIFIANLFIPEGNLVSIVGRNGFRYDIQAQDTELGINKPVVVLVDRGSASASEILSGALKDYHKAKLVGTRTYGKGMVQKIIPLPNETGLNLTVAKYLTPSGTDINKKGIQPDIEVNFSLNDLKTNNDIQLNTAKKVLNQMLKETKISKVP</sequence>
<reference evidence="7" key="2">
    <citation type="journal article" date="2021" name="PeerJ">
        <title>Extensive microbial diversity within the chicken gut microbiome revealed by metagenomics and culture.</title>
        <authorList>
            <person name="Gilroy R."/>
            <person name="Ravi A."/>
            <person name="Getino M."/>
            <person name="Pursley I."/>
            <person name="Horton D.L."/>
            <person name="Alikhan N.F."/>
            <person name="Baker D."/>
            <person name="Gharbi K."/>
            <person name="Hall N."/>
            <person name="Watson M."/>
            <person name="Adriaenssens E.M."/>
            <person name="Foster-Nyarko E."/>
            <person name="Jarju S."/>
            <person name="Secka A."/>
            <person name="Antonio M."/>
            <person name="Oren A."/>
            <person name="Chaudhuri R.R."/>
            <person name="La Ragione R."/>
            <person name="Hildebrand F."/>
            <person name="Pallen M.J."/>
        </authorList>
    </citation>
    <scope>NUCLEOTIDE SEQUENCE</scope>
    <source>
        <strain evidence="7">10192</strain>
    </source>
</reference>
<reference evidence="7" key="1">
    <citation type="submission" date="2020-10" db="EMBL/GenBank/DDBJ databases">
        <authorList>
            <person name="Gilroy R."/>
        </authorList>
    </citation>
    <scope>NUCLEOTIDE SEQUENCE</scope>
    <source>
        <strain evidence="7">10192</strain>
    </source>
</reference>
<keyword evidence="4 5" id="KW-0720">Serine protease</keyword>
<evidence type="ECO:0000313" key="7">
    <source>
        <dbReference type="EMBL" id="MBO8430553.1"/>
    </source>
</evidence>
<keyword evidence="3 5" id="KW-0378">Hydrolase</keyword>
<proteinExistence type="inferred from homology"/>
<gene>
    <name evidence="7" type="ORF">IAC76_04130</name>
</gene>
<protein>
    <submittedName>
        <fullName evidence="7">S41 family peptidase</fullName>
    </submittedName>
</protein>
<dbReference type="SMART" id="SM00228">
    <property type="entry name" value="PDZ"/>
    <property type="match status" value="1"/>
</dbReference>
<evidence type="ECO:0000256" key="4">
    <source>
        <dbReference type="ARBA" id="ARBA00022825"/>
    </source>
</evidence>
<dbReference type="NCBIfam" id="TIGR00225">
    <property type="entry name" value="prc"/>
    <property type="match status" value="1"/>
</dbReference>
<dbReference type="Pfam" id="PF17820">
    <property type="entry name" value="PDZ_6"/>
    <property type="match status" value="1"/>
</dbReference>
<dbReference type="SUPFAM" id="SSF52096">
    <property type="entry name" value="ClpP/crotonase"/>
    <property type="match status" value="1"/>
</dbReference>
<dbReference type="PANTHER" id="PTHR32060">
    <property type="entry name" value="TAIL-SPECIFIC PROTEASE"/>
    <property type="match status" value="1"/>
</dbReference>
<dbReference type="AlphaFoldDB" id="A0A9D9H0K5"/>
<dbReference type="PROSITE" id="PS50106">
    <property type="entry name" value="PDZ"/>
    <property type="match status" value="1"/>
</dbReference>